<dbReference type="RefSeq" id="WP_046578191.1">
    <property type="nucleotide sequence ID" value="NZ_CADEPO010000003.1"/>
</dbReference>
<gene>
    <name evidence="7" type="ORF">CRM94_13470</name>
    <name evidence="8" type="ORF">NYZ96_19775</name>
</gene>
<dbReference type="AlphaFoldDB" id="A0A0M2QG44"/>
<dbReference type="InterPro" id="IPR001647">
    <property type="entry name" value="HTH_TetR"/>
</dbReference>
<dbReference type="Pfam" id="PF00440">
    <property type="entry name" value="TetR_N"/>
    <property type="match status" value="1"/>
</dbReference>
<name>A0A0M2QG44_BURGA</name>
<dbReference type="SUPFAM" id="SSF48498">
    <property type="entry name" value="Tetracyclin repressor-like, C-terminal domain"/>
    <property type="match status" value="1"/>
</dbReference>
<evidence type="ECO:0000256" key="5">
    <source>
        <dbReference type="PROSITE-ProRule" id="PRU00335"/>
    </source>
</evidence>
<keyword evidence="3 5" id="KW-0238">DNA-binding</keyword>
<dbReference type="InterPro" id="IPR036271">
    <property type="entry name" value="Tet_transcr_reg_TetR-rel_C_sf"/>
</dbReference>
<dbReference type="Gene3D" id="1.10.357.10">
    <property type="entry name" value="Tetracycline Repressor, domain 2"/>
    <property type="match status" value="1"/>
</dbReference>
<reference evidence="8" key="3">
    <citation type="submission" date="2022-09" db="EMBL/GenBank/DDBJ databases">
        <title>Genomic of Burkholderia gladioli.</title>
        <authorList>
            <person name="Wu H."/>
        </authorList>
    </citation>
    <scope>NUCLEOTIDE SEQUENCE</scope>
    <source>
        <strain evidence="8">ZN-S4</strain>
    </source>
</reference>
<feature type="domain" description="HTH tetR-type" evidence="6">
    <location>
        <begin position="12"/>
        <end position="72"/>
    </location>
</feature>
<dbReference type="EMBL" id="CP104215">
    <property type="protein sequence ID" value="UWX73790.1"/>
    <property type="molecule type" value="Genomic_DNA"/>
</dbReference>
<accession>A0A0M2QG44</accession>
<evidence type="ECO:0000256" key="3">
    <source>
        <dbReference type="ARBA" id="ARBA00023125"/>
    </source>
</evidence>
<dbReference type="InterPro" id="IPR009057">
    <property type="entry name" value="Homeodomain-like_sf"/>
</dbReference>
<proteinExistence type="predicted"/>
<dbReference type="PROSITE" id="PS01081">
    <property type="entry name" value="HTH_TETR_1"/>
    <property type="match status" value="1"/>
</dbReference>
<dbReference type="Pfam" id="PF16925">
    <property type="entry name" value="TetR_C_13"/>
    <property type="match status" value="1"/>
</dbReference>
<evidence type="ECO:0000259" key="6">
    <source>
        <dbReference type="PROSITE" id="PS50977"/>
    </source>
</evidence>
<dbReference type="Gene3D" id="1.10.10.60">
    <property type="entry name" value="Homeodomain-like"/>
    <property type="match status" value="1"/>
</dbReference>
<reference evidence="7" key="1">
    <citation type="submission" date="2017-09" db="EMBL/GenBank/DDBJ databases">
        <title>FDA dAtabase for Regulatory Grade micrObial Sequences (FDA-ARGOS): Supporting development and validation of Infectious Disease Dx tests.</title>
        <authorList>
            <person name="Minogue T."/>
            <person name="Wolcott M."/>
            <person name="Wasieloski L."/>
            <person name="Aguilar W."/>
            <person name="Moore D."/>
            <person name="Tallon L.J."/>
            <person name="Sadzewicz L."/>
            <person name="Ott S."/>
            <person name="Zhao X."/>
            <person name="Nagaraj S."/>
            <person name="Vavikolanu K."/>
            <person name="Aluvathingal J."/>
            <person name="Nadendla S."/>
            <person name="Sichtig H."/>
        </authorList>
    </citation>
    <scope>NUCLEOTIDE SEQUENCE</scope>
    <source>
        <strain evidence="7">FDAARGOS_390</strain>
    </source>
</reference>
<dbReference type="Proteomes" id="UP001059745">
    <property type="component" value="Chromosome 2"/>
</dbReference>
<keyword evidence="2" id="KW-0805">Transcription regulation</keyword>
<dbReference type="GO" id="GO:0003677">
    <property type="term" value="F:DNA binding"/>
    <property type="evidence" value="ECO:0007669"/>
    <property type="project" value="UniProtKB-UniRule"/>
</dbReference>
<evidence type="ECO:0000313" key="9">
    <source>
        <dbReference type="Proteomes" id="UP000220629"/>
    </source>
</evidence>
<dbReference type="SUPFAM" id="SSF46689">
    <property type="entry name" value="Homeodomain-like"/>
    <property type="match status" value="1"/>
</dbReference>
<feature type="DNA-binding region" description="H-T-H motif" evidence="5">
    <location>
        <begin position="35"/>
        <end position="54"/>
    </location>
</feature>
<evidence type="ECO:0000256" key="4">
    <source>
        <dbReference type="ARBA" id="ARBA00023163"/>
    </source>
</evidence>
<dbReference type="PANTHER" id="PTHR47506:SF10">
    <property type="entry name" value="TRANSCRIPTIONAL REGULATORY PROTEIN"/>
    <property type="match status" value="1"/>
</dbReference>
<keyword evidence="1" id="KW-0678">Repressor</keyword>
<evidence type="ECO:0000313" key="8">
    <source>
        <dbReference type="EMBL" id="UWX73790.1"/>
    </source>
</evidence>
<dbReference type="PROSITE" id="PS50977">
    <property type="entry name" value="HTH_TETR_2"/>
    <property type="match status" value="1"/>
</dbReference>
<organism evidence="7 9">
    <name type="scientific">Burkholderia gladioli</name>
    <name type="common">Pseudomonas marginata</name>
    <name type="synonym">Phytomonas marginata</name>
    <dbReference type="NCBI Taxonomy" id="28095"/>
    <lineage>
        <taxon>Bacteria</taxon>
        <taxon>Pseudomonadati</taxon>
        <taxon>Pseudomonadota</taxon>
        <taxon>Betaproteobacteria</taxon>
        <taxon>Burkholderiales</taxon>
        <taxon>Burkholderiaceae</taxon>
        <taxon>Burkholderia</taxon>
    </lineage>
</organism>
<reference evidence="9" key="2">
    <citation type="submission" date="2017-09" db="EMBL/GenBank/DDBJ databases">
        <title>FDA dAtabase for Regulatory Grade micrObial Sequences (FDA-ARGOS): Supporting development and validation of Infectious Disease Dx tests.</title>
        <authorList>
            <person name="Minogue T."/>
            <person name="Wolcott M."/>
            <person name="Wasieloski L."/>
            <person name="Aguilar W."/>
            <person name="Moore D."/>
            <person name="Tallon L."/>
            <person name="Sadzewicz L."/>
            <person name="Ott S."/>
            <person name="Zhao X."/>
            <person name="Nagaraj S."/>
            <person name="Vavikolanu K."/>
            <person name="Aluvathingal J."/>
            <person name="Nadendla S."/>
            <person name="Sichtig H."/>
        </authorList>
    </citation>
    <scope>NUCLEOTIDE SEQUENCE [LARGE SCALE GENOMIC DNA]</scope>
    <source>
        <strain evidence="9">FDAARGOS_390</strain>
    </source>
</reference>
<evidence type="ECO:0000313" key="7">
    <source>
        <dbReference type="EMBL" id="PEH43070.1"/>
    </source>
</evidence>
<keyword evidence="4" id="KW-0804">Transcription</keyword>
<dbReference type="InterPro" id="IPR023772">
    <property type="entry name" value="DNA-bd_HTH_TetR-type_CS"/>
</dbReference>
<dbReference type="PANTHER" id="PTHR47506">
    <property type="entry name" value="TRANSCRIPTIONAL REGULATORY PROTEIN"/>
    <property type="match status" value="1"/>
</dbReference>
<evidence type="ECO:0000256" key="2">
    <source>
        <dbReference type="ARBA" id="ARBA00023015"/>
    </source>
</evidence>
<protein>
    <submittedName>
        <fullName evidence="7">TetR/AcrR family transcriptional regulator</fullName>
    </submittedName>
</protein>
<dbReference type="Proteomes" id="UP000220629">
    <property type="component" value="Unassembled WGS sequence"/>
</dbReference>
<sequence length="198" mass="21363">MANPAGLGRPREFELDDAARDAMNVFWDRGYEGASLPDLIAGTGLSRGSLYKAFGDKKGLLLAALDLYMADGLKATADILAQPGAVKDAIRDSLLRYARLSLGAAGRRGCLVVAMTTEMAAHDAEVAERSGRMFRRLQQLYAGAIVRGQASGEIAERDEQVLARFLVCQIEGMRVLGKTGMHEADMLALVDSTMRILD</sequence>
<dbReference type="EMBL" id="PDDY01000001">
    <property type="protein sequence ID" value="PEH43070.1"/>
    <property type="molecule type" value="Genomic_DNA"/>
</dbReference>
<dbReference type="InterPro" id="IPR011075">
    <property type="entry name" value="TetR_C"/>
</dbReference>
<dbReference type="GeneID" id="66460105"/>
<evidence type="ECO:0000256" key="1">
    <source>
        <dbReference type="ARBA" id="ARBA00022491"/>
    </source>
</evidence>